<dbReference type="OrthoDB" id="6073180at2759"/>
<evidence type="ECO:0000313" key="2">
    <source>
        <dbReference type="Proteomes" id="UP000683360"/>
    </source>
</evidence>
<name>A0A8S3V588_MYTED</name>
<dbReference type="Proteomes" id="UP000683360">
    <property type="component" value="Unassembled WGS sequence"/>
</dbReference>
<reference evidence="1" key="1">
    <citation type="submission" date="2021-03" db="EMBL/GenBank/DDBJ databases">
        <authorList>
            <person name="Bekaert M."/>
        </authorList>
    </citation>
    <scope>NUCLEOTIDE SEQUENCE</scope>
</reference>
<dbReference type="EMBL" id="CAJPWZ010003093">
    <property type="protein sequence ID" value="CAG2251580.1"/>
    <property type="molecule type" value="Genomic_DNA"/>
</dbReference>
<organism evidence="1 2">
    <name type="scientific">Mytilus edulis</name>
    <name type="common">Blue mussel</name>
    <dbReference type="NCBI Taxonomy" id="6550"/>
    <lineage>
        <taxon>Eukaryota</taxon>
        <taxon>Metazoa</taxon>
        <taxon>Spiralia</taxon>
        <taxon>Lophotrochozoa</taxon>
        <taxon>Mollusca</taxon>
        <taxon>Bivalvia</taxon>
        <taxon>Autobranchia</taxon>
        <taxon>Pteriomorphia</taxon>
        <taxon>Mytilida</taxon>
        <taxon>Mytiloidea</taxon>
        <taxon>Mytilidae</taxon>
        <taxon>Mytilinae</taxon>
        <taxon>Mytilus</taxon>
    </lineage>
</organism>
<accession>A0A8S3V588</accession>
<sequence length="178" mass="20827">MRNHLAEDILNKDMLHLMQVYKESQKKNDTLNATIELIKHTSIIISNFREPRPIIDADDHRLAENQEVLDWFIHWEKSVINDHTITNKQKHLISYQTRQDIVSCIMGFDELCKYKLKNSHASIIARRVNSDVVENMFCQQRTLHNGANTSPTYLGHCKPVNSVILDNMLFQKNLMQEV</sequence>
<protein>
    <submittedName>
        <fullName evidence="1">Uncharacterized protein</fullName>
    </submittedName>
</protein>
<gene>
    <name evidence="1" type="ORF">MEDL_63203</name>
</gene>
<comment type="caution">
    <text evidence="1">The sequence shown here is derived from an EMBL/GenBank/DDBJ whole genome shotgun (WGS) entry which is preliminary data.</text>
</comment>
<evidence type="ECO:0000313" key="1">
    <source>
        <dbReference type="EMBL" id="CAG2251580.1"/>
    </source>
</evidence>
<dbReference type="AlphaFoldDB" id="A0A8S3V588"/>
<proteinExistence type="predicted"/>
<keyword evidence="2" id="KW-1185">Reference proteome</keyword>